<proteinExistence type="predicted"/>
<dbReference type="EMBL" id="CAKXAJ010011301">
    <property type="protein sequence ID" value="CAH2212815.1"/>
    <property type="molecule type" value="Genomic_DNA"/>
</dbReference>
<dbReference type="Proteomes" id="UP000838756">
    <property type="component" value="Unassembled WGS sequence"/>
</dbReference>
<organism evidence="1 2">
    <name type="scientific">Pararge aegeria aegeria</name>
    <dbReference type="NCBI Taxonomy" id="348720"/>
    <lineage>
        <taxon>Eukaryota</taxon>
        <taxon>Metazoa</taxon>
        <taxon>Ecdysozoa</taxon>
        <taxon>Arthropoda</taxon>
        <taxon>Hexapoda</taxon>
        <taxon>Insecta</taxon>
        <taxon>Pterygota</taxon>
        <taxon>Neoptera</taxon>
        <taxon>Endopterygota</taxon>
        <taxon>Lepidoptera</taxon>
        <taxon>Glossata</taxon>
        <taxon>Ditrysia</taxon>
        <taxon>Papilionoidea</taxon>
        <taxon>Nymphalidae</taxon>
        <taxon>Satyrinae</taxon>
        <taxon>Satyrini</taxon>
        <taxon>Parargina</taxon>
        <taxon>Pararge</taxon>
    </lineage>
</organism>
<comment type="caution">
    <text evidence="1">The sequence shown here is derived from an EMBL/GenBank/DDBJ whole genome shotgun (WGS) entry which is preliminary data.</text>
</comment>
<accession>A0A8S4QRW7</accession>
<reference evidence="1" key="1">
    <citation type="submission" date="2022-03" db="EMBL/GenBank/DDBJ databases">
        <authorList>
            <person name="Lindestad O."/>
        </authorList>
    </citation>
    <scope>NUCLEOTIDE SEQUENCE</scope>
</reference>
<feature type="non-terminal residue" evidence="1">
    <location>
        <position position="42"/>
    </location>
</feature>
<evidence type="ECO:0000313" key="2">
    <source>
        <dbReference type="Proteomes" id="UP000838756"/>
    </source>
</evidence>
<keyword evidence="2" id="KW-1185">Reference proteome</keyword>
<sequence>MDGAHSSENDGRWGPKVLEWHPAPQAQRWLTPNEVDRHYARR</sequence>
<evidence type="ECO:0000313" key="1">
    <source>
        <dbReference type="EMBL" id="CAH2212815.1"/>
    </source>
</evidence>
<gene>
    <name evidence="1" type="primary">jg21412</name>
    <name evidence="1" type="ORF">PAEG_LOCUS3514</name>
</gene>
<dbReference type="AlphaFoldDB" id="A0A8S4QRW7"/>
<name>A0A8S4QRW7_9NEOP</name>
<protein>
    <submittedName>
        <fullName evidence="1">Jg21412 protein</fullName>
    </submittedName>
</protein>